<reference evidence="1 2" key="1">
    <citation type="submission" date="2020-04" db="EMBL/GenBank/DDBJ databases">
        <title>Perkinsus olseni comparative genomics.</title>
        <authorList>
            <person name="Bogema D.R."/>
        </authorList>
    </citation>
    <scope>NUCLEOTIDE SEQUENCE [LARGE SCALE GENOMIC DNA]</scope>
    <source>
        <strain evidence="1 2">ATCC PRA-207</strain>
    </source>
</reference>
<comment type="caution">
    <text evidence="1">The sequence shown here is derived from an EMBL/GenBank/DDBJ whole genome shotgun (WGS) entry which is preliminary data.</text>
</comment>
<evidence type="ECO:0000313" key="2">
    <source>
        <dbReference type="Proteomes" id="UP000553632"/>
    </source>
</evidence>
<sequence length="133" mass="14560">ALRTKNAIFTDGSVVKDVKTGTAMVLYPGDEAWEIFKDSQAVLNILSSRASAARWDRQIICRRFICPCPKSLAGYHFDGYLGTVLSVPMGGPRASLGTSVNDSPECDCGTPARKRVKGGVPYYLYKLIVDLKR</sequence>
<dbReference type="AlphaFoldDB" id="A0A7J6R7R7"/>
<name>A0A7J6R7R7_PEROL</name>
<dbReference type="Proteomes" id="UP000553632">
    <property type="component" value="Unassembled WGS sequence"/>
</dbReference>
<feature type="non-terminal residue" evidence="1">
    <location>
        <position position="1"/>
    </location>
</feature>
<protein>
    <submittedName>
        <fullName evidence="1">Uncharacterized protein</fullName>
    </submittedName>
</protein>
<keyword evidence="2" id="KW-1185">Reference proteome</keyword>
<dbReference type="EMBL" id="JABANO010027382">
    <property type="protein sequence ID" value="KAF4716929.1"/>
    <property type="molecule type" value="Genomic_DNA"/>
</dbReference>
<evidence type="ECO:0000313" key="1">
    <source>
        <dbReference type="EMBL" id="KAF4716929.1"/>
    </source>
</evidence>
<accession>A0A7J6R7R7</accession>
<proteinExistence type="predicted"/>
<organism evidence="1 2">
    <name type="scientific">Perkinsus olseni</name>
    <name type="common">Perkinsus atlanticus</name>
    <dbReference type="NCBI Taxonomy" id="32597"/>
    <lineage>
        <taxon>Eukaryota</taxon>
        <taxon>Sar</taxon>
        <taxon>Alveolata</taxon>
        <taxon>Perkinsozoa</taxon>
        <taxon>Perkinsea</taxon>
        <taxon>Perkinsida</taxon>
        <taxon>Perkinsidae</taxon>
        <taxon>Perkinsus</taxon>
    </lineage>
</organism>
<feature type="non-terminal residue" evidence="1">
    <location>
        <position position="133"/>
    </location>
</feature>
<gene>
    <name evidence="1" type="ORF">FOZ63_030809</name>
</gene>